<evidence type="ECO:0000259" key="3">
    <source>
        <dbReference type="PROSITE" id="PS51755"/>
    </source>
</evidence>
<dbReference type="PANTHER" id="PTHR40082">
    <property type="entry name" value="BLR5956 PROTEIN"/>
    <property type="match status" value="1"/>
</dbReference>
<proteinExistence type="predicted"/>
<dbReference type="Proteomes" id="UP001165561">
    <property type="component" value="Unassembled WGS sequence"/>
</dbReference>
<dbReference type="CDD" id="cd06578">
    <property type="entry name" value="HemD"/>
    <property type="match status" value="1"/>
</dbReference>
<dbReference type="InterPro" id="IPR001867">
    <property type="entry name" value="OmpR/PhoB-type_DNA-bd"/>
</dbReference>
<accession>A0ABT5U1H8</accession>
<dbReference type="Gene3D" id="1.10.10.10">
    <property type="entry name" value="Winged helix-like DNA-binding domain superfamily/Winged helix DNA-binding domain"/>
    <property type="match status" value="1"/>
</dbReference>
<protein>
    <submittedName>
        <fullName evidence="4">Uroporphyrinogen-III synthase</fullName>
        <ecNumber evidence="4">4.2.1.75</ecNumber>
    </submittedName>
</protein>
<dbReference type="EC" id="4.2.1.75" evidence="4"/>
<evidence type="ECO:0000256" key="1">
    <source>
        <dbReference type="ARBA" id="ARBA00023125"/>
    </source>
</evidence>
<keyword evidence="1 2" id="KW-0238">DNA-binding</keyword>
<dbReference type="NCBIfam" id="NF005568">
    <property type="entry name" value="PRK07239.1"/>
    <property type="match status" value="1"/>
</dbReference>
<dbReference type="PROSITE" id="PS51755">
    <property type="entry name" value="OMPR_PHOB"/>
    <property type="match status" value="1"/>
</dbReference>
<dbReference type="InterPro" id="IPR039793">
    <property type="entry name" value="UROS/Hem4"/>
</dbReference>
<keyword evidence="5" id="KW-1185">Reference proteome</keyword>
<dbReference type="Pfam" id="PF02602">
    <property type="entry name" value="HEM4"/>
    <property type="match status" value="1"/>
</dbReference>
<organism evidence="4 5">
    <name type="scientific">Georgenia halotolerans</name>
    <dbReference type="NCBI Taxonomy" id="3028317"/>
    <lineage>
        <taxon>Bacteria</taxon>
        <taxon>Bacillati</taxon>
        <taxon>Actinomycetota</taxon>
        <taxon>Actinomycetes</taxon>
        <taxon>Micrococcales</taxon>
        <taxon>Bogoriellaceae</taxon>
        <taxon>Georgenia</taxon>
    </lineage>
</organism>
<dbReference type="InterPro" id="IPR036388">
    <property type="entry name" value="WH-like_DNA-bd_sf"/>
</dbReference>
<dbReference type="SUPFAM" id="SSF69618">
    <property type="entry name" value="HemD-like"/>
    <property type="match status" value="1"/>
</dbReference>
<dbReference type="InterPro" id="IPR003754">
    <property type="entry name" value="4pyrrol_synth_uPrphyn_synth"/>
</dbReference>
<keyword evidence="4" id="KW-0456">Lyase</keyword>
<gene>
    <name evidence="4" type="ORF">PU560_12345</name>
</gene>
<dbReference type="SUPFAM" id="SSF46894">
    <property type="entry name" value="C-terminal effector domain of the bipartite response regulators"/>
    <property type="match status" value="1"/>
</dbReference>
<dbReference type="InterPro" id="IPR016032">
    <property type="entry name" value="Sig_transdc_resp-reg_C-effctor"/>
</dbReference>
<sequence>MTEPSTAAEQLTGFRIGVTSDRRAEDLIGALERRGAEVLHAPALQIAPVAEDHDLIADTEAILAARPDTVVVTTAYGMRRWTEGADAAGLGEDLLDVLGGSRIFVRGPKARGAVRAAGLDDTGIADDERTSSVVDMLVAEGVTGRTVAVQLHGYTDGEQLERLRAAGARVLTVEPYRWVKPEGTTRLPRLIDAVCSRQLDVVTFTSAPAVDALLSSAAELGRQDALVAALRTGVVAAAVGPVTAAPLEAAGITPIVPERYRMGALIRLVCDHLARYHVEELATAVGTLRLRGRALFLGDAVVSLAPAPLALLRALVAADGAVLSRTQLLAQVPELTSERALDMTMSRLRQVLPDPRLVATVTKRGYRLNV</sequence>
<dbReference type="EMBL" id="JARACI010001071">
    <property type="protein sequence ID" value="MDD9207250.1"/>
    <property type="molecule type" value="Genomic_DNA"/>
</dbReference>
<reference evidence="4" key="1">
    <citation type="submission" date="2023-02" db="EMBL/GenBank/DDBJ databases">
        <title>Georgenia sp.10Sc9-8, isolated from a soil sample collected from the Taklamakan desert.</title>
        <authorList>
            <person name="Liu S."/>
        </authorList>
    </citation>
    <scope>NUCLEOTIDE SEQUENCE</scope>
    <source>
        <strain evidence="4">10Sc9-8</strain>
    </source>
</reference>
<dbReference type="PANTHER" id="PTHR40082:SF1">
    <property type="entry name" value="BLR5956 PROTEIN"/>
    <property type="match status" value="1"/>
</dbReference>
<comment type="caution">
    <text evidence="4">The sequence shown here is derived from an EMBL/GenBank/DDBJ whole genome shotgun (WGS) entry which is preliminary data.</text>
</comment>
<dbReference type="Pfam" id="PF00486">
    <property type="entry name" value="Trans_reg_C"/>
    <property type="match status" value="1"/>
</dbReference>
<dbReference type="SMART" id="SM00862">
    <property type="entry name" value="Trans_reg_C"/>
    <property type="match status" value="1"/>
</dbReference>
<feature type="DNA-binding region" description="OmpR/PhoB-type" evidence="2">
    <location>
        <begin position="278"/>
        <end position="370"/>
    </location>
</feature>
<feature type="domain" description="OmpR/PhoB-type" evidence="3">
    <location>
        <begin position="278"/>
        <end position="370"/>
    </location>
</feature>
<name>A0ABT5U1H8_9MICO</name>
<evidence type="ECO:0000313" key="5">
    <source>
        <dbReference type="Proteomes" id="UP001165561"/>
    </source>
</evidence>
<dbReference type="GO" id="GO:0004852">
    <property type="term" value="F:uroporphyrinogen-III synthase activity"/>
    <property type="evidence" value="ECO:0007669"/>
    <property type="project" value="UniProtKB-EC"/>
</dbReference>
<evidence type="ECO:0000256" key="2">
    <source>
        <dbReference type="PROSITE-ProRule" id="PRU01091"/>
    </source>
</evidence>
<evidence type="ECO:0000313" key="4">
    <source>
        <dbReference type="EMBL" id="MDD9207250.1"/>
    </source>
</evidence>
<dbReference type="InterPro" id="IPR036108">
    <property type="entry name" value="4pyrrol_syn_uPrphyn_synt_sf"/>
</dbReference>
<dbReference type="Gene3D" id="3.40.50.10090">
    <property type="match status" value="2"/>
</dbReference>